<keyword evidence="1" id="KW-0720">Serine protease</keyword>
<dbReference type="SUPFAM" id="SSF50494">
    <property type="entry name" value="Trypsin-like serine proteases"/>
    <property type="match status" value="1"/>
</dbReference>
<gene>
    <name evidence="3" type="ORF">PaecuDRAFT_3938</name>
</gene>
<dbReference type="EMBL" id="AEDD01000011">
    <property type="protein sequence ID" value="EFM09401.1"/>
    <property type="molecule type" value="Genomic_DNA"/>
</dbReference>
<dbReference type="Gene3D" id="2.40.10.10">
    <property type="entry name" value="Trypsin-like serine proteases"/>
    <property type="match status" value="1"/>
</dbReference>
<dbReference type="Proteomes" id="UP000005387">
    <property type="component" value="Unassembled WGS sequence"/>
</dbReference>
<proteinExistence type="predicted"/>
<dbReference type="InterPro" id="IPR009003">
    <property type="entry name" value="Peptidase_S1_PA"/>
</dbReference>
<evidence type="ECO:0000313" key="3">
    <source>
        <dbReference type="EMBL" id="EFM09401.1"/>
    </source>
</evidence>
<feature type="chain" id="PRO_5003136396" evidence="2">
    <location>
        <begin position="29"/>
        <end position="413"/>
    </location>
</feature>
<keyword evidence="1" id="KW-0378">Hydrolase</keyword>
<dbReference type="GO" id="GO:0008236">
    <property type="term" value="F:serine-type peptidase activity"/>
    <property type="evidence" value="ECO:0007669"/>
    <property type="project" value="UniProtKB-KW"/>
</dbReference>
<dbReference type="OrthoDB" id="2519138at2"/>
<evidence type="ECO:0000256" key="1">
    <source>
        <dbReference type="ARBA" id="ARBA00022825"/>
    </source>
</evidence>
<organism evidence="3 4">
    <name type="scientific">Paenibacillus curdlanolyticus YK9</name>
    <dbReference type="NCBI Taxonomy" id="717606"/>
    <lineage>
        <taxon>Bacteria</taxon>
        <taxon>Bacillati</taxon>
        <taxon>Bacillota</taxon>
        <taxon>Bacilli</taxon>
        <taxon>Bacillales</taxon>
        <taxon>Paenibacillaceae</taxon>
        <taxon>Paenibacillus</taxon>
    </lineage>
</organism>
<keyword evidence="1" id="KW-0645">Protease</keyword>
<dbReference type="AlphaFoldDB" id="E0IE47"/>
<accession>E0IE47</accession>
<name>E0IE47_9BACL</name>
<keyword evidence="4" id="KW-1185">Reference proteome</keyword>
<dbReference type="InterPro" id="IPR043504">
    <property type="entry name" value="Peptidase_S1_PA_chymotrypsin"/>
</dbReference>
<sequence>MKKSKRIILNVISTLVISVTLLSGISFAQNNEEQPKVLKVHEYNGKLYRSLAGAGEVSVNAKKPDIDYNQASLEEAKVNDRMKFKEWLLENHKDKFGGVYTDDNGEFVFAITGDSLDYENYIKKASIYATNFKFKKVKYSNDELEAAQEAVQKFNVATSINPKSNKLEIFIDEESLKKHKTDILLAVKDAEMVEFLGGSITEELQAATLFPGEKIDFQEASGWTWCSLGFNATKGSSSVGVTAGHCGNNTYYDLSDNSSSIGTMTDANNSGYYDAGSITYNSNAIRSHVLNGSTLTIGTYDYTGTYREVGDYVKLHVTSGNGASYGNYKVIMFLNEPGTVQDRVIIEKPPAIGGDSGGLVYTTASAHGTNYARIEGIHRGLITINGTEYGQFIKFSRVYDGLGLSGVFVDSSY</sequence>
<protein>
    <submittedName>
        <fullName evidence="3">Uncharacterized protein</fullName>
    </submittedName>
</protein>
<dbReference type="RefSeq" id="WP_006039923.1">
    <property type="nucleotide sequence ID" value="NZ_AEDD01000011.1"/>
</dbReference>
<evidence type="ECO:0000256" key="2">
    <source>
        <dbReference type="SAM" id="SignalP"/>
    </source>
</evidence>
<evidence type="ECO:0000313" key="4">
    <source>
        <dbReference type="Proteomes" id="UP000005387"/>
    </source>
</evidence>
<feature type="signal peptide" evidence="2">
    <location>
        <begin position="1"/>
        <end position="28"/>
    </location>
</feature>
<dbReference type="eggNOG" id="ENOG50305TH">
    <property type="taxonomic scope" value="Bacteria"/>
</dbReference>
<reference evidence="3 4" key="1">
    <citation type="submission" date="2010-07" db="EMBL/GenBank/DDBJ databases">
        <title>The draft genome of Paenibacillus curdlanolyticus YK9.</title>
        <authorList>
            <consortium name="US DOE Joint Genome Institute (JGI-PGF)"/>
            <person name="Lucas S."/>
            <person name="Copeland A."/>
            <person name="Lapidus A."/>
            <person name="Cheng J.-F."/>
            <person name="Bruce D."/>
            <person name="Goodwin L."/>
            <person name="Pitluck S."/>
            <person name="Land M.L."/>
            <person name="Hauser L."/>
            <person name="Chang Y.-J."/>
            <person name="Jeffries C."/>
            <person name="Anderson I.J."/>
            <person name="Johnson E."/>
            <person name="Loganathan U."/>
            <person name="Mulhopadhyay B."/>
            <person name="Kyrpides N."/>
            <person name="Woyke T.J."/>
        </authorList>
    </citation>
    <scope>NUCLEOTIDE SEQUENCE [LARGE SCALE GENOMIC DNA]</scope>
    <source>
        <strain evidence="3 4">YK9</strain>
    </source>
</reference>
<keyword evidence="2" id="KW-0732">Signal</keyword>